<evidence type="ECO:0000313" key="1">
    <source>
        <dbReference type="EMBL" id="BCG21907.1"/>
    </source>
</evidence>
<dbReference type="EMBL" id="AP023189">
    <property type="protein sequence ID" value="BCG21907.1"/>
    <property type="molecule type" value="Genomic_DNA"/>
</dbReference>
<dbReference type="GO" id="GO:0009279">
    <property type="term" value="C:cell outer membrane"/>
    <property type="evidence" value="ECO:0007669"/>
    <property type="project" value="InterPro"/>
</dbReference>
<reference evidence="1 3" key="1">
    <citation type="submission" date="2020-05" db="EMBL/GenBank/DDBJ databases">
        <title>Characterization of novel class B3 metallo-beta-lactamase from novel Pseudomonas species.</title>
        <authorList>
            <person name="Yamada K."/>
            <person name="Aoki K."/>
            <person name="Ishii Y."/>
        </authorList>
    </citation>
    <scope>NUCLEOTIDE SEQUENCE [LARGE SCALE GENOMIC DNA]</scope>
    <source>
        <strain evidence="1 3">TUM18999</strain>
        <strain evidence="2 4">TUM20286</strain>
    </source>
</reference>
<dbReference type="Proteomes" id="UP000509383">
    <property type="component" value="Chromosome"/>
</dbReference>
<organism evidence="1 3">
    <name type="scientific">Pseudomonas tohonis</name>
    <dbReference type="NCBI Taxonomy" id="2725477"/>
    <lineage>
        <taxon>Bacteria</taxon>
        <taxon>Pseudomonadati</taxon>
        <taxon>Pseudomonadota</taxon>
        <taxon>Gammaproteobacteria</taxon>
        <taxon>Pseudomonadales</taxon>
        <taxon>Pseudomonadaceae</taxon>
        <taxon>Pseudomonas</taxon>
    </lineage>
</organism>
<dbReference type="InterPro" id="IPR036777">
    <property type="entry name" value="Channel_Tsx-like_sf"/>
</dbReference>
<proteinExistence type="predicted"/>
<sequence>MRLSLSRIASWLGGFALTFGAVQVAGNELLQLQDGNLQFATLPYSAGESFLSFAAERPAFTAGLSPKALADLPGHTPAPLRMRIAGAHATPAPGQGGNLLGPAFDLQAPGFDYLTLSLYDRDDQDEPGHSVQFSGAWAYAFRLGDASWLLDGGLDWAGAEGEREQGLSFSPQLSFDAGDYFFAQGRQLFLGIQYLQQSGGYSELDDVRGNASRDQRAVNTTLKYHF</sequence>
<name>A0A6J4DWC8_9PSED</name>
<gene>
    <name evidence="1" type="ORF">TUM18999_00980</name>
    <name evidence="2" type="ORF">TUM20286_24530</name>
</gene>
<dbReference type="RefSeq" id="WP_173174805.1">
    <property type="nucleotide sequence ID" value="NZ_AP023189.1"/>
</dbReference>
<dbReference type="KEGG" id="ptw:TUM18999_00980"/>
<dbReference type="SUPFAM" id="SSF111364">
    <property type="entry name" value="Tsx-like channel"/>
    <property type="match status" value="1"/>
</dbReference>
<dbReference type="Gene3D" id="2.40.230.20">
    <property type="entry name" value="Nucleoside-specific channel-forming protein, Tsx-like"/>
    <property type="match status" value="1"/>
</dbReference>
<keyword evidence="4" id="KW-1185">Reference proteome</keyword>
<dbReference type="Proteomes" id="UP001054892">
    <property type="component" value="Unassembled WGS sequence"/>
</dbReference>
<evidence type="ECO:0000313" key="3">
    <source>
        <dbReference type="Proteomes" id="UP000509383"/>
    </source>
</evidence>
<dbReference type="EMBL" id="BQKM01000004">
    <property type="protein sequence ID" value="GJN52701.1"/>
    <property type="molecule type" value="Genomic_DNA"/>
</dbReference>
<accession>A0A6J4DWC8</accession>
<evidence type="ECO:0000313" key="2">
    <source>
        <dbReference type="EMBL" id="GJN52701.1"/>
    </source>
</evidence>
<protein>
    <submittedName>
        <fullName evidence="1">Uncharacterized protein</fullName>
    </submittedName>
</protein>
<dbReference type="AlphaFoldDB" id="A0A6J4DWC8"/>
<evidence type="ECO:0000313" key="4">
    <source>
        <dbReference type="Proteomes" id="UP001054892"/>
    </source>
</evidence>